<feature type="region of interest" description="Disordered" evidence="1">
    <location>
        <begin position="192"/>
        <end position="214"/>
    </location>
</feature>
<gene>
    <name evidence="2" type="ORF">R3P38DRAFT_3269366</name>
</gene>
<feature type="compositionally biased region" description="Basic and acidic residues" evidence="1">
    <location>
        <begin position="391"/>
        <end position="402"/>
    </location>
</feature>
<dbReference type="AlphaFoldDB" id="A0AAW0BGJ2"/>
<reference evidence="2 3" key="1">
    <citation type="journal article" date="2024" name="J Genomics">
        <title>Draft genome sequencing and assembly of Favolaschia claudopus CIRM-BRFM 2984 isolated from oak limbs.</title>
        <authorList>
            <person name="Navarro D."/>
            <person name="Drula E."/>
            <person name="Chaduli D."/>
            <person name="Cazenave R."/>
            <person name="Ahrendt S."/>
            <person name="Wang J."/>
            <person name="Lipzen A."/>
            <person name="Daum C."/>
            <person name="Barry K."/>
            <person name="Grigoriev I.V."/>
            <person name="Favel A."/>
            <person name="Rosso M.N."/>
            <person name="Martin F."/>
        </authorList>
    </citation>
    <scope>NUCLEOTIDE SEQUENCE [LARGE SCALE GENOMIC DNA]</scope>
    <source>
        <strain evidence="2 3">CIRM-BRFM 2984</strain>
    </source>
</reference>
<evidence type="ECO:0000256" key="1">
    <source>
        <dbReference type="SAM" id="MobiDB-lite"/>
    </source>
</evidence>
<comment type="caution">
    <text evidence="2">The sequence shown here is derived from an EMBL/GenBank/DDBJ whole genome shotgun (WGS) entry which is preliminary data.</text>
</comment>
<evidence type="ECO:0000313" key="2">
    <source>
        <dbReference type="EMBL" id="KAK7025632.1"/>
    </source>
</evidence>
<name>A0AAW0BGJ2_9AGAR</name>
<feature type="region of interest" description="Disordered" evidence="1">
    <location>
        <begin position="237"/>
        <end position="261"/>
    </location>
</feature>
<organism evidence="2 3">
    <name type="scientific">Favolaschia claudopus</name>
    <dbReference type="NCBI Taxonomy" id="2862362"/>
    <lineage>
        <taxon>Eukaryota</taxon>
        <taxon>Fungi</taxon>
        <taxon>Dikarya</taxon>
        <taxon>Basidiomycota</taxon>
        <taxon>Agaricomycotina</taxon>
        <taxon>Agaricomycetes</taxon>
        <taxon>Agaricomycetidae</taxon>
        <taxon>Agaricales</taxon>
        <taxon>Marasmiineae</taxon>
        <taxon>Mycenaceae</taxon>
        <taxon>Favolaschia</taxon>
    </lineage>
</organism>
<accession>A0AAW0BGJ2</accession>
<keyword evidence="3" id="KW-1185">Reference proteome</keyword>
<evidence type="ECO:0000313" key="3">
    <source>
        <dbReference type="Proteomes" id="UP001362999"/>
    </source>
</evidence>
<dbReference type="Proteomes" id="UP001362999">
    <property type="component" value="Unassembled WGS sequence"/>
</dbReference>
<feature type="region of interest" description="Disordered" evidence="1">
    <location>
        <begin position="383"/>
        <end position="402"/>
    </location>
</feature>
<proteinExistence type="predicted"/>
<protein>
    <submittedName>
        <fullName evidence="2">Uncharacterized protein</fullName>
    </submittedName>
</protein>
<feature type="compositionally biased region" description="Polar residues" evidence="1">
    <location>
        <begin position="192"/>
        <end position="211"/>
    </location>
</feature>
<sequence>MPQTGIKGGYCFLYLSSSDRSTGSPDPLLLPQNISCHFYAEQLGLPPAFQTFYGMSVHPGRLAARGNTFSISAAGLLCDLRDYPGLDTNHPLIRDVIIGNTGSQITLHTTRVLDFGPSMGYREPCAKSEYFAAKHSPQQILCMQIASRSSNTAATEFFDLWEPAGVHPESCFIVIATIHDDPLTSFLDEISSSQGTGSLRTSPHPSLSADSSHSDVVVYNGDPESLLREFSLPQNPFASLPEQLGDPPTAVVESSGSAGIQRGSTRRRSASLCAVYDSLQRVAIADGHTELLSKAQFRMNTTPKQKLVQYRSMNCLLETLGLSNTNPKVPQELQASIYTKLSYDVVLRACNWSGQNDTDFDVYQIWLSAKYFWSVEALNIETEPNPASSNESEKAASSLRHEKSWEKIKSAKFRNTYTEAI</sequence>
<dbReference type="EMBL" id="JAWWNJ010000033">
    <property type="protein sequence ID" value="KAK7025632.1"/>
    <property type="molecule type" value="Genomic_DNA"/>
</dbReference>